<comment type="function">
    <text evidence="15">Bifunctional enzyme that catalyzes the biosynthesis of 4-amino-4-deoxychorismate (ADC) from chorismate and glutamine. In the first step, a glutamine amidotransferase generates ammonia that is channelled between the binding sites of glutamine and chorismate and used along with chorismate in the second step, catalyzed by aminodeoxychorismate synthase, to produce ADC. Required for the synthesis of 4-aminobenzoate (PABA), an important component in tetrahydrofolate biosynthesis. Does not possess ADC lyase activity.</text>
</comment>
<dbReference type="CDD" id="cd01743">
    <property type="entry name" value="GATase1_Anthranilate_Synthase"/>
    <property type="match status" value="1"/>
</dbReference>
<feature type="domain" description="Chorismate-utilising enzyme C-terminal" evidence="19">
    <location>
        <begin position="662"/>
        <end position="919"/>
    </location>
</feature>
<dbReference type="GO" id="GO:0008153">
    <property type="term" value="P:4-aminobenzoate biosynthetic process"/>
    <property type="evidence" value="ECO:0007669"/>
    <property type="project" value="TreeGrafter"/>
</dbReference>
<organism evidence="21 22">
    <name type="scientific">Brassica carinata</name>
    <name type="common">Ethiopian mustard</name>
    <name type="synonym">Abyssinian cabbage</name>
    <dbReference type="NCBI Taxonomy" id="52824"/>
    <lineage>
        <taxon>Eukaryota</taxon>
        <taxon>Viridiplantae</taxon>
        <taxon>Streptophyta</taxon>
        <taxon>Embryophyta</taxon>
        <taxon>Tracheophyta</taxon>
        <taxon>Spermatophyta</taxon>
        <taxon>Magnoliopsida</taxon>
        <taxon>eudicotyledons</taxon>
        <taxon>Gunneridae</taxon>
        <taxon>Pentapetalae</taxon>
        <taxon>rosids</taxon>
        <taxon>malvids</taxon>
        <taxon>Brassicales</taxon>
        <taxon>Brassicaceae</taxon>
        <taxon>Brassiceae</taxon>
        <taxon>Brassica</taxon>
    </lineage>
</organism>
<dbReference type="Proteomes" id="UP000886595">
    <property type="component" value="Unassembled WGS sequence"/>
</dbReference>
<dbReference type="SUPFAM" id="SSF52317">
    <property type="entry name" value="Class I glutamine amidotransferase-like"/>
    <property type="match status" value="1"/>
</dbReference>
<accession>A0A8X8APP2</accession>
<comment type="subcellular location">
    <subcellularLocation>
        <location evidence="2">Plastid</location>
        <location evidence="2">Chloroplast</location>
    </subcellularLocation>
</comment>
<evidence type="ECO:0000256" key="7">
    <source>
        <dbReference type="ARBA" id="ARBA00022640"/>
    </source>
</evidence>
<dbReference type="PANTHER" id="PTHR11236:SF42">
    <property type="entry name" value="AMINODEOXYCHORISMATE SYNTHASE"/>
    <property type="match status" value="1"/>
</dbReference>
<dbReference type="Pfam" id="PF00425">
    <property type="entry name" value="Chorismate_bind"/>
    <property type="match status" value="1"/>
</dbReference>
<evidence type="ECO:0000256" key="6">
    <source>
        <dbReference type="ARBA" id="ARBA00022528"/>
    </source>
</evidence>
<gene>
    <name evidence="21" type="ORF">Bca52824_028260</name>
</gene>
<comment type="catalytic activity">
    <reaction evidence="1">
        <text>chorismate + L-glutamine = 4-amino-4-deoxychorismate + L-glutamate</text>
        <dbReference type="Rhea" id="RHEA:11672"/>
        <dbReference type="ChEBI" id="CHEBI:29748"/>
        <dbReference type="ChEBI" id="CHEBI:29985"/>
        <dbReference type="ChEBI" id="CHEBI:58359"/>
        <dbReference type="ChEBI" id="CHEBI:58406"/>
        <dbReference type="EC" id="2.6.1.85"/>
    </reaction>
</comment>
<dbReference type="SUPFAM" id="SSF56322">
    <property type="entry name" value="ADC synthase"/>
    <property type="match status" value="1"/>
</dbReference>
<dbReference type="AlphaFoldDB" id="A0A8X8APP2"/>
<dbReference type="GO" id="GO:0000162">
    <property type="term" value="P:L-tryptophan biosynthetic process"/>
    <property type="evidence" value="ECO:0007669"/>
    <property type="project" value="TreeGrafter"/>
</dbReference>
<evidence type="ECO:0000313" key="22">
    <source>
        <dbReference type="Proteomes" id="UP000886595"/>
    </source>
</evidence>
<evidence type="ECO:0000256" key="5">
    <source>
        <dbReference type="ARBA" id="ARBA00013139"/>
    </source>
</evidence>
<dbReference type="PANTHER" id="PTHR11236">
    <property type="entry name" value="AMINOBENZOATE/ANTHRANILATE SYNTHASE"/>
    <property type="match status" value="1"/>
</dbReference>
<dbReference type="InterPro" id="IPR019999">
    <property type="entry name" value="Anth_synth_I-like"/>
</dbReference>
<evidence type="ECO:0000259" key="18">
    <source>
        <dbReference type="Pfam" id="PF00117"/>
    </source>
</evidence>
<evidence type="ECO:0000256" key="1">
    <source>
        <dbReference type="ARBA" id="ARBA00001000"/>
    </source>
</evidence>
<evidence type="ECO:0000256" key="14">
    <source>
        <dbReference type="ARBA" id="ARBA00031904"/>
    </source>
</evidence>
<dbReference type="NCBIfam" id="TIGR00553">
    <property type="entry name" value="pabB"/>
    <property type="match status" value="1"/>
</dbReference>
<dbReference type="FunFam" id="3.40.50.880:FF:000072">
    <property type="entry name" value="Aminodeoxychorismate synthase, chloroplastic"/>
    <property type="match status" value="1"/>
</dbReference>
<reference evidence="21 22" key="1">
    <citation type="submission" date="2020-02" db="EMBL/GenBank/DDBJ databases">
        <authorList>
            <person name="Ma Q."/>
            <person name="Huang Y."/>
            <person name="Song X."/>
            <person name="Pei D."/>
        </authorList>
    </citation>
    <scope>NUCLEOTIDE SEQUENCE [LARGE SCALE GENOMIC DNA]</scope>
    <source>
        <strain evidence="21">Sxm20200214</strain>
        <tissue evidence="21">Leaf</tissue>
    </source>
</reference>
<keyword evidence="6" id="KW-0150">Chloroplast</keyword>
<feature type="domain" description="Glutamine amidotransferase" evidence="18">
    <location>
        <begin position="324"/>
        <end position="360"/>
    </location>
</feature>
<evidence type="ECO:0000256" key="11">
    <source>
        <dbReference type="ARBA" id="ARBA00022962"/>
    </source>
</evidence>
<keyword evidence="22" id="KW-1185">Reference proteome</keyword>
<evidence type="ECO:0000256" key="13">
    <source>
        <dbReference type="ARBA" id="ARBA00031329"/>
    </source>
</evidence>
<dbReference type="OrthoDB" id="64220at2759"/>
<dbReference type="PRINTS" id="PR00095">
    <property type="entry name" value="ANTSNTHASEI"/>
</dbReference>
<dbReference type="EC" id="2.6.1.85" evidence="5"/>
<keyword evidence="12" id="KW-0511">Multifunctional enzyme</keyword>
<evidence type="ECO:0000256" key="8">
    <source>
        <dbReference type="ARBA" id="ARBA00022679"/>
    </source>
</evidence>
<name>A0A8X8APP2_BRACI</name>
<keyword evidence="9" id="KW-0289">Folate biosynthesis</keyword>
<dbReference type="InterPro" id="IPR015890">
    <property type="entry name" value="Chorismate_C"/>
</dbReference>
<dbReference type="Gene3D" id="3.40.50.880">
    <property type="match status" value="1"/>
</dbReference>
<dbReference type="GO" id="GO:0009507">
    <property type="term" value="C:chloroplast"/>
    <property type="evidence" value="ECO:0007669"/>
    <property type="project" value="UniProtKB-SubCell"/>
</dbReference>
<evidence type="ECO:0000313" key="21">
    <source>
        <dbReference type="EMBL" id="KAG2308512.1"/>
    </source>
</evidence>
<sequence>MKKIDSLKENVAPEKKKWDSLKKIPMKLSCPSDNVLRFSLTSRLFSRELVSIHENWKKKKYISLPSCRGGTRKVFASRHYVPGVHLEDSSVGEKSLSRRETVERLGFVRTLLIDNYDSYTFNIYQALNTINGVPPVVVQNDEWSWEEAYHYLCEDAAFDNIVISPGPGSPMCPSDIGTTPLPICLRLLLECRDIPILGVCLGHQALGYVHGAHVVHAPEPVHGRLSGIKHDGNILFSDIPSGRNSDFKVVRYHSLIIDKESLPKELVPIAWTVNDDTGSFSEKKFIVPVNKSVSPSGDGSIISVSEKLENRSYWPSSHVDRKQDIHLLMGIMHSTFPHYGLQFHPESIATTYGSQIFKNFRDITVAYWNRCKSPSLRRRKINVTGNMQVPGACELLKELSRSRSTGNGSSCLGNPRTSLCTAKKNGADVLEPNAKLLRLKWKKLERIAHKVGGARNIFMQLFGKSRGNDAFWLDTSSSDKARGRFSFMGGKGGSLWKQLTYTLSDQSESTSKHAGHLLIEDSHSSTEKRFLEEGFLDFLREELSSISYDEKDFEGLPFDFYGGYVGCIGYDIKVECGMPNKRHKSKAPDACFFFVDNVVAIDHHLDDVYVLSLHQDGAAETSFLNDTEEKLISTKVSSTRKWNDTIPPIDSSASTFVPDKSREQYINDVERCMEYIKDGESYELCLTTQNRWKIGNTDPLGLYLHLRERNPAPYAAFLNFSNADLSLCCSSPERFLKLDRNGVLEAKPIKGTIARGSTPEEDELLKLQLKLSEKNQAENLMIVDLLRNDLGRVCEPGSVHVSNLMDVETYTTVHTMVSTVRGLKKSDISPVECVRAAFPGGSMTGAPKLRSVEILDTLENCSRGLYSGSVGYFSYNGTFDLNIVIRTVVIHEGEASIGAGGAIVALSNAEDEFEEMVLKTRAPASAVVDFCNGGGSVIREDDTSCVS</sequence>
<dbReference type="GO" id="GO:0046820">
    <property type="term" value="F:4-amino-4-deoxychorismate synthase activity"/>
    <property type="evidence" value="ECO:0007669"/>
    <property type="project" value="UniProtKB-EC"/>
</dbReference>
<dbReference type="InterPro" id="IPR006805">
    <property type="entry name" value="Anth_synth_I_N"/>
</dbReference>
<feature type="domain" description="Glutamine amidotransferase" evidence="18">
    <location>
        <begin position="111"/>
        <end position="276"/>
    </location>
</feature>
<evidence type="ECO:0000256" key="16">
    <source>
        <dbReference type="ARBA" id="ARBA00069219"/>
    </source>
</evidence>
<keyword evidence="8" id="KW-0808">Transferase</keyword>
<evidence type="ECO:0000256" key="10">
    <source>
        <dbReference type="ARBA" id="ARBA00022946"/>
    </source>
</evidence>
<evidence type="ECO:0000256" key="15">
    <source>
        <dbReference type="ARBA" id="ARBA00060092"/>
    </source>
</evidence>
<comment type="caution">
    <text evidence="21">The sequence shown here is derived from an EMBL/GenBank/DDBJ whole genome shotgun (WGS) entry which is preliminary data.</text>
</comment>
<dbReference type="PROSITE" id="PS51273">
    <property type="entry name" value="GATASE_TYPE_1"/>
    <property type="match status" value="1"/>
</dbReference>
<comment type="pathway">
    <text evidence="3">Cofactor biosynthesis; tetrahydrofolate biosynthesis; 4-aminobenzoate from chorismate: step 1/2.</text>
</comment>
<keyword evidence="7" id="KW-0934">Plastid</keyword>
<dbReference type="Pfam" id="PF00117">
    <property type="entry name" value="GATase"/>
    <property type="match status" value="2"/>
</dbReference>
<protein>
    <recommendedName>
        <fullName evidence="16">Aminodeoxychorismate synthase, chloroplastic</fullName>
        <ecNumber evidence="5">2.6.1.85</ecNumber>
    </recommendedName>
    <alternativeName>
        <fullName evidence="13 17">Para-aminobenzoate synthase</fullName>
    </alternativeName>
    <alternativeName>
        <fullName evidence="14">p-aminobenzoic acid synthase</fullName>
    </alternativeName>
</protein>
<dbReference type="InterPro" id="IPR029062">
    <property type="entry name" value="Class_I_gatase-like"/>
</dbReference>
<keyword evidence="11" id="KW-0315">Glutamine amidotransferase</keyword>
<evidence type="ECO:0000256" key="17">
    <source>
        <dbReference type="ARBA" id="ARBA00078510"/>
    </source>
</evidence>
<dbReference type="InterPro" id="IPR006221">
    <property type="entry name" value="TrpG/PapA_dom"/>
</dbReference>
<evidence type="ECO:0000259" key="19">
    <source>
        <dbReference type="Pfam" id="PF00425"/>
    </source>
</evidence>
<dbReference type="FunFam" id="3.60.120.10:FF:000016">
    <property type="entry name" value="Aminodeoxychorismate synthase, chloroplastic"/>
    <property type="match status" value="1"/>
</dbReference>
<keyword evidence="10" id="KW-0809">Transit peptide</keyword>
<dbReference type="Pfam" id="PF04715">
    <property type="entry name" value="Anth_synt_I_N"/>
    <property type="match status" value="1"/>
</dbReference>
<feature type="domain" description="Anthranilate synthase component I N-terminal" evidence="20">
    <location>
        <begin position="460"/>
        <end position="610"/>
    </location>
</feature>
<dbReference type="EMBL" id="JAAMPC010000006">
    <property type="protein sequence ID" value="KAG2308512.1"/>
    <property type="molecule type" value="Genomic_DNA"/>
</dbReference>
<dbReference type="GO" id="GO:0046656">
    <property type="term" value="P:folic acid biosynthetic process"/>
    <property type="evidence" value="ECO:0007669"/>
    <property type="project" value="UniProtKB-KW"/>
</dbReference>
<dbReference type="InterPro" id="IPR017926">
    <property type="entry name" value="GATASE"/>
</dbReference>
<dbReference type="InterPro" id="IPR005801">
    <property type="entry name" value="ADC_synthase"/>
</dbReference>
<dbReference type="InterPro" id="IPR005802">
    <property type="entry name" value="ADC_synth_comp_1"/>
</dbReference>
<evidence type="ECO:0000256" key="3">
    <source>
        <dbReference type="ARBA" id="ARBA00005009"/>
    </source>
</evidence>
<evidence type="ECO:0000259" key="20">
    <source>
        <dbReference type="Pfam" id="PF04715"/>
    </source>
</evidence>
<evidence type="ECO:0000256" key="12">
    <source>
        <dbReference type="ARBA" id="ARBA00023268"/>
    </source>
</evidence>
<evidence type="ECO:0000256" key="4">
    <source>
        <dbReference type="ARBA" id="ARBA00005970"/>
    </source>
</evidence>
<evidence type="ECO:0000256" key="2">
    <source>
        <dbReference type="ARBA" id="ARBA00004229"/>
    </source>
</evidence>
<evidence type="ECO:0000256" key="9">
    <source>
        <dbReference type="ARBA" id="ARBA00022909"/>
    </source>
</evidence>
<proteinExistence type="inferred from homology"/>
<dbReference type="Gene3D" id="3.60.120.10">
    <property type="entry name" value="Anthranilate synthase"/>
    <property type="match status" value="1"/>
</dbReference>
<comment type="similarity">
    <text evidence="4">In the C-terminal section; belongs to the anthranilate synthase component I family.</text>
</comment>